<name>A0A1H4FQP5_9GAMM</name>
<accession>A0A1H4FQP5</accession>
<evidence type="ECO:0000313" key="15">
    <source>
        <dbReference type="EMBL" id="SEA99679.1"/>
    </source>
</evidence>
<evidence type="ECO:0000256" key="6">
    <source>
        <dbReference type="ARBA" id="ARBA00023110"/>
    </source>
</evidence>
<dbReference type="GO" id="GO:0043335">
    <property type="term" value="P:protein unfolding"/>
    <property type="evidence" value="ECO:0007669"/>
    <property type="project" value="TreeGrafter"/>
</dbReference>
<evidence type="ECO:0000256" key="10">
    <source>
        <dbReference type="ARBA" id="ARBA00029986"/>
    </source>
</evidence>
<sequence length="435" mass="48509">MQFSVETTGNIDRKMTVAVPAQKIDQEVEKRLKGMVGRVKIDGFRPGKVPFSVVKKRYEEGVRYEVVEKLLGSAFQDAANQEKLRVAGLPEIDLKTMEAGKDLEFVASFQVYPEVVIAGVETLTITRPVADIADADLDKMIDVIRKQNQEWNEVDRAAAVGDTVKVDFDGSVDGEAFEGGAAEDYSVELGAGRMLKDFEDGLIGMKAGEVKTIDVAFPDTYHAENLKGKTAQFKLTMKQVRASVLPEVGTDFITKFGVESGSVDDFRAEIKKNMQRELDTAIKTQLKQQVMDGLAELHSIDIPKSLVTEEIRYVRDEFSQNTGSPADNIPDELFAPQAERRVKLGLIVGEVIRQHSLQRDPARVEAMLETVAASYEDPQALKDYYRSNRQAMQTIEAAVMEEMIVEWVMEKATVNDETRDFDSVMNPKKPEQAQA</sequence>
<keyword evidence="9 11" id="KW-0131">Cell cycle</keyword>
<evidence type="ECO:0000256" key="5">
    <source>
        <dbReference type="ARBA" id="ARBA00022618"/>
    </source>
</evidence>
<evidence type="ECO:0000313" key="16">
    <source>
        <dbReference type="Proteomes" id="UP000199397"/>
    </source>
</evidence>
<dbReference type="GO" id="GO:0051083">
    <property type="term" value="P:'de novo' cotranslational protein folding"/>
    <property type="evidence" value="ECO:0007669"/>
    <property type="project" value="TreeGrafter"/>
</dbReference>
<keyword evidence="6 11" id="KW-0697">Rotamase</keyword>
<evidence type="ECO:0000256" key="4">
    <source>
        <dbReference type="ARBA" id="ARBA00016902"/>
    </source>
</evidence>
<evidence type="ECO:0000256" key="9">
    <source>
        <dbReference type="ARBA" id="ARBA00023306"/>
    </source>
</evidence>
<dbReference type="HAMAP" id="MF_00303">
    <property type="entry name" value="Trigger_factor_Tig"/>
    <property type="match status" value="1"/>
</dbReference>
<dbReference type="Pfam" id="PF05698">
    <property type="entry name" value="Trigger_C"/>
    <property type="match status" value="1"/>
</dbReference>
<dbReference type="InterPro" id="IPR027304">
    <property type="entry name" value="Trigger_fact/SurA_dom_sf"/>
</dbReference>
<evidence type="ECO:0000256" key="2">
    <source>
        <dbReference type="ARBA" id="ARBA00005464"/>
    </source>
</evidence>
<dbReference type="GO" id="GO:0005737">
    <property type="term" value="C:cytoplasm"/>
    <property type="evidence" value="ECO:0007669"/>
    <property type="project" value="UniProtKB-SubCell"/>
</dbReference>
<dbReference type="SUPFAM" id="SSF54534">
    <property type="entry name" value="FKBP-like"/>
    <property type="match status" value="1"/>
</dbReference>
<dbReference type="InterPro" id="IPR046357">
    <property type="entry name" value="PPIase_dom_sf"/>
</dbReference>
<protein>
    <recommendedName>
        <fullName evidence="4 11">Trigger factor</fullName>
        <shortName evidence="11">TF</shortName>
        <ecNumber evidence="3 11">5.2.1.8</ecNumber>
    </recommendedName>
    <alternativeName>
        <fullName evidence="10 11">PPIase</fullName>
    </alternativeName>
</protein>
<dbReference type="PANTHER" id="PTHR30560:SF3">
    <property type="entry name" value="TRIGGER FACTOR-LIKE PROTEIN TIG, CHLOROPLASTIC"/>
    <property type="match status" value="1"/>
</dbReference>
<evidence type="ECO:0000256" key="12">
    <source>
        <dbReference type="PROSITE-ProRule" id="PRU00277"/>
    </source>
</evidence>
<dbReference type="GO" id="GO:0051301">
    <property type="term" value="P:cell division"/>
    <property type="evidence" value="ECO:0007669"/>
    <property type="project" value="UniProtKB-KW"/>
</dbReference>
<proteinExistence type="inferred from homology"/>
<dbReference type="PROSITE" id="PS50059">
    <property type="entry name" value="FKBP_PPIASE"/>
    <property type="match status" value="1"/>
</dbReference>
<comment type="catalytic activity">
    <reaction evidence="1 11 12">
        <text>[protein]-peptidylproline (omega=180) = [protein]-peptidylproline (omega=0)</text>
        <dbReference type="Rhea" id="RHEA:16237"/>
        <dbReference type="Rhea" id="RHEA-COMP:10747"/>
        <dbReference type="Rhea" id="RHEA-COMP:10748"/>
        <dbReference type="ChEBI" id="CHEBI:83833"/>
        <dbReference type="ChEBI" id="CHEBI:83834"/>
        <dbReference type="EC" id="5.2.1.8"/>
    </reaction>
</comment>
<dbReference type="FunFam" id="3.10.50.40:FF:000001">
    <property type="entry name" value="Trigger factor"/>
    <property type="match status" value="1"/>
</dbReference>
<dbReference type="EMBL" id="FNQP01000023">
    <property type="protein sequence ID" value="SEA99679.1"/>
    <property type="molecule type" value="Genomic_DNA"/>
</dbReference>
<dbReference type="EC" id="5.2.1.8" evidence="3 11"/>
<dbReference type="OrthoDB" id="9767721at2"/>
<comment type="similarity">
    <text evidence="2 11 13">Belongs to the FKBP-type PPIase family. Tig subfamily.</text>
</comment>
<dbReference type="InterPro" id="IPR005215">
    <property type="entry name" value="Trig_fac"/>
</dbReference>
<dbReference type="InterPro" id="IPR008881">
    <property type="entry name" value="Trigger_fac_ribosome-bd_bac"/>
</dbReference>
<keyword evidence="11" id="KW-0963">Cytoplasm</keyword>
<evidence type="ECO:0000256" key="8">
    <source>
        <dbReference type="ARBA" id="ARBA00023235"/>
    </source>
</evidence>
<keyword evidence="8 11" id="KW-0413">Isomerase</keyword>
<dbReference type="GO" id="GO:0003755">
    <property type="term" value="F:peptidyl-prolyl cis-trans isomerase activity"/>
    <property type="evidence" value="ECO:0007669"/>
    <property type="project" value="UniProtKB-UniRule"/>
</dbReference>
<dbReference type="InterPro" id="IPR001179">
    <property type="entry name" value="PPIase_FKBP_dom"/>
</dbReference>
<comment type="function">
    <text evidence="11">Involved in protein export. Acts as a chaperone by maintaining the newly synthesized protein in an open conformation. Functions as a peptidyl-prolyl cis-trans isomerase.</text>
</comment>
<dbReference type="PANTHER" id="PTHR30560">
    <property type="entry name" value="TRIGGER FACTOR CHAPERONE AND PEPTIDYL-PROLYL CIS/TRANS ISOMERASE"/>
    <property type="match status" value="1"/>
</dbReference>
<evidence type="ECO:0000256" key="7">
    <source>
        <dbReference type="ARBA" id="ARBA00023186"/>
    </source>
</evidence>
<dbReference type="RefSeq" id="WP_093070049.1">
    <property type="nucleotide sequence ID" value="NZ_FNQP01000023.1"/>
</dbReference>
<dbReference type="STRING" id="525918.SAMN05660964_03088"/>
<evidence type="ECO:0000256" key="11">
    <source>
        <dbReference type="HAMAP-Rule" id="MF_00303"/>
    </source>
</evidence>
<dbReference type="PIRSF" id="PIRSF003095">
    <property type="entry name" value="Trigger_factor"/>
    <property type="match status" value="1"/>
</dbReference>
<dbReference type="Gene3D" id="3.30.70.1050">
    <property type="entry name" value="Trigger factor ribosome-binding domain"/>
    <property type="match status" value="1"/>
</dbReference>
<dbReference type="Gene3D" id="1.10.3120.10">
    <property type="entry name" value="Trigger factor, C-terminal domain"/>
    <property type="match status" value="1"/>
</dbReference>
<dbReference type="SUPFAM" id="SSF109998">
    <property type="entry name" value="Triger factor/SurA peptide-binding domain-like"/>
    <property type="match status" value="1"/>
</dbReference>
<comment type="domain">
    <text evidence="11">Consists of 3 domains; the N-terminus binds the ribosome, the middle domain has PPIase activity, while the C-terminus has intrinsic chaperone activity on its own.</text>
</comment>
<dbReference type="GO" id="GO:0044183">
    <property type="term" value="F:protein folding chaperone"/>
    <property type="evidence" value="ECO:0007669"/>
    <property type="project" value="TreeGrafter"/>
</dbReference>
<evidence type="ECO:0000256" key="3">
    <source>
        <dbReference type="ARBA" id="ARBA00013194"/>
    </source>
</evidence>
<dbReference type="AlphaFoldDB" id="A0A1H4FQP5"/>
<feature type="domain" description="PPIase FKBP-type" evidence="14">
    <location>
        <begin position="161"/>
        <end position="264"/>
    </location>
</feature>
<dbReference type="GO" id="GO:0015031">
    <property type="term" value="P:protein transport"/>
    <property type="evidence" value="ECO:0007669"/>
    <property type="project" value="UniProtKB-UniRule"/>
</dbReference>
<reference evidence="15 16" key="1">
    <citation type="submission" date="2016-10" db="EMBL/GenBank/DDBJ databases">
        <authorList>
            <person name="de Groot N.N."/>
        </authorList>
    </citation>
    <scope>NUCLEOTIDE SEQUENCE [LARGE SCALE GENOMIC DNA]</scope>
    <source>
        <strain evidence="15 16">DSM 21228</strain>
    </source>
</reference>
<dbReference type="InterPro" id="IPR036611">
    <property type="entry name" value="Trigger_fac_ribosome-bd_sf"/>
</dbReference>
<dbReference type="Gene3D" id="3.10.50.40">
    <property type="match status" value="1"/>
</dbReference>
<evidence type="ECO:0000256" key="13">
    <source>
        <dbReference type="RuleBase" id="RU003914"/>
    </source>
</evidence>
<dbReference type="Pfam" id="PF05697">
    <property type="entry name" value="Trigger_N"/>
    <property type="match status" value="1"/>
</dbReference>
<dbReference type="InterPro" id="IPR008880">
    <property type="entry name" value="Trigger_fac_C"/>
</dbReference>
<evidence type="ECO:0000256" key="1">
    <source>
        <dbReference type="ARBA" id="ARBA00000971"/>
    </source>
</evidence>
<keyword evidence="16" id="KW-1185">Reference proteome</keyword>
<gene>
    <name evidence="11" type="primary">tig</name>
    <name evidence="15" type="ORF">SAMN05660964_03088</name>
</gene>
<dbReference type="SUPFAM" id="SSF102735">
    <property type="entry name" value="Trigger factor ribosome-binding domain"/>
    <property type="match status" value="1"/>
</dbReference>
<dbReference type="GO" id="GO:0043022">
    <property type="term" value="F:ribosome binding"/>
    <property type="evidence" value="ECO:0007669"/>
    <property type="project" value="TreeGrafter"/>
</dbReference>
<dbReference type="Pfam" id="PF00254">
    <property type="entry name" value="FKBP_C"/>
    <property type="match status" value="1"/>
</dbReference>
<dbReference type="InterPro" id="IPR037041">
    <property type="entry name" value="Trigger_fac_C_sf"/>
</dbReference>
<comment type="subcellular location">
    <subcellularLocation>
        <location evidence="11">Cytoplasm</location>
    </subcellularLocation>
    <text evidence="11">About half TF is bound to the ribosome near the polypeptide exit tunnel while the other half is free in the cytoplasm.</text>
</comment>
<dbReference type="Proteomes" id="UP000199397">
    <property type="component" value="Unassembled WGS sequence"/>
</dbReference>
<dbReference type="NCBIfam" id="TIGR00115">
    <property type="entry name" value="tig"/>
    <property type="match status" value="1"/>
</dbReference>
<evidence type="ECO:0000259" key="14">
    <source>
        <dbReference type="PROSITE" id="PS50059"/>
    </source>
</evidence>
<keyword evidence="7 11" id="KW-0143">Chaperone</keyword>
<keyword evidence="5 11" id="KW-0132">Cell division</keyword>
<organism evidence="15 16">
    <name type="scientific">Thiothrix caldifontis</name>
    <dbReference type="NCBI Taxonomy" id="525918"/>
    <lineage>
        <taxon>Bacteria</taxon>
        <taxon>Pseudomonadati</taxon>
        <taxon>Pseudomonadota</taxon>
        <taxon>Gammaproteobacteria</taxon>
        <taxon>Thiotrichales</taxon>
        <taxon>Thiotrichaceae</taxon>
        <taxon>Thiothrix</taxon>
    </lineage>
</organism>